<keyword evidence="2" id="KW-1185">Reference proteome</keyword>
<reference evidence="1 2" key="1">
    <citation type="submission" date="2024-04" db="EMBL/GenBank/DDBJ databases">
        <title>genome sequences of Mucor flavus KT1a and Helicostylum pulchrum KT1b strains isolation_sourced from the surface of a dry-aged beef.</title>
        <authorList>
            <person name="Toyotome T."/>
            <person name="Hosono M."/>
            <person name="Torimaru M."/>
            <person name="Fukuda K."/>
            <person name="Mikami N."/>
        </authorList>
    </citation>
    <scope>NUCLEOTIDE SEQUENCE [LARGE SCALE GENOMIC DNA]</scope>
    <source>
        <strain evidence="1 2">KT1b</strain>
    </source>
</reference>
<dbReference type="EMBL" id="BAABUJ010000043">
    <property type="protein sequence ID" value="GAA5805290.1"/>
    <property type="molecule type" value="Genomic_DNA"/>
</dbReference>
<organism evidence="1 2">
    <name type="scientific">Helicostylum pulchrum</name>
    <dbReference type="NCBI Taxonomy" id="562976"/>
    <lineage>
        <taxon>Eukaryota</taxon>
        <taxon>Fungi</taxon>
        <taxon>Fungi incertae sedis</taxon>
        <taxon>Mucoromycota</taxon>
        <taxon>Mucoromycotina</taxon>
        <taxon>Mucoromycetes</taxon>
        <taxon>Mucorales</taxon>
        <taxon>Mucorineae</taxon>
        <taxon>Mucoraceae</taxon>
        <taxon>Helicostylum</taxon>
    </lineage>
</organism>
<gene>
    <name evidence="1" type="ORF">HPULCUR_010805</name>
</gene>
<accession>A0ABP9YEA4</accession>
<evidence type="ECO:0000313" key="1">
    <source>
        <dbReference type="EMBL" id="GAA5805290.1"/>
    </source>
</evidence>
<name>A0ABP9YEA4_9FUNG</name>
<proteinExistence type="predicted"/>
<evidence type="ECO:0000313" key="2">
    <source>
        <dbReference type="Proteomes" id="UP001476247"/>
    </source>
</evidence>
<comment type="caution">
    <text evidence="1">The sequence shown here is derived from an EMBL/GenBank/DDBJ whole genome shotgun (WGS) entry which is preliminary data.</text>
</comment>
<dbReference type="Proteomes" id="UP001476247">
    <property type="component" value="Unassembled WGS sequence"/>
</dbReference>
<sequence length="501" mass="57832">MDDFFEKGNSENWSFATFLAKTGARTNEDFSIAKTKYISEMNRMKNLEDFKNFKQKIGRYIKEAKDLKFEPEKTKSTHINIEGDVVASIIGSSSSVLKIDNNRSLKRTTDDVDIFYHVDSEQDIWDLWYQFFKECKADENMHEFRKTTYIHKAHTMDSLEKVGIIQCGYKVKMRSCLINELYNHMMPKEPTSTNAFHDYEEDIAQMFSSENEVVFVSCLKQFKGKHDQDNNALFLSKTIKLLLEVPISAKKQQWIKQNEANYSEYFVWQLFKIVTKFSSNNSLCFQIGEYKLESIKHEINRRDDEKLKSCSYNADGCHTGIVGGKIVELSLLEVTGPFGCSDSPKSTKDHIKGSFGTLSLLQEIGHLFEFGSLDTFYKIRVYFVQALEENIRLWSLEQVSQGVCVMELVETANVPTKFEDCEIFIRDVTNLMWVYKNGVERSLAQVEQLEREHKEIKLSIARRLVSPAAITSLISSLEKGCVLKIKGEYIPGYQELELLTS</sequence>
<protein>
    <submittedName>
        <fullName evidence="1">Uncharacterized protein</fullName>
    </submittedName>
</protein>